<dbReference type="InterPro" id="IPR050314">
    <property type="entry name" value="Glycosyl_Hydrlase_18"/>
</dbReference>
<reference evidence="2" key="1">
    <citation type="journal article" date="2022" name="Plant J.">
        <title>Strategies of tolerance reflected in two North American maple genomes.</title>
        <authorList>
            <person name="McEvoy S.L."/>
            <person name="Sezen U.U."/>
            <person name="Trouern-Trend A."/>
            <person name="McMahon S.M."/>
            <person name="Schaberg P.G."/>
            <person name="Yang J."/>
            <person name="Wegrzyn J.L."/>
            <person name="Swenson N.G."/>
        </authorList>
    </citation>
    <scope>NUCLEOTIDE SEQUENCE</scope>
    <source>
        <strain evidence="2">91603</strain>
    </source>
</reference>
<dbReference type="InterPro" id="IPR017853">
    <property type="entry name" value="GH"/>
</dbReference>
<dbReference type="GO" id="GO:0005975">
    <property type="term" value="P:carbohydrate metabolic process"/>
    <property type="evidence" value="ECO:0007669"/>
    <property type="project" value="InterPro"/>
</dbReference>
<dbReference type="GO" id="GO:0006032">
    <property type="term" value="P:chitin catabolic process"/>
    <property type="evidence" value="ECO:0007669"/>
    <property type="project" value="TreeGrafter"/>
</dbReference>
<dbReference type="GO" id="GO:0004568">
    <property type="term" value="F:chitinase activity"/>
    <property type="evidence" value="ECO:0007669"/>
    <property type="project" value="TreeGrafter"/>
</dbReference>
<dbReference type="EMBL" id="JAJSOW010000100">
    <property type="protein sequence ID" value="KAI9185696.1"/>
    <property type="molecule type" value="Genomic_DNA"/>
</dbReference>
<dbReference type="SUPFAM" id="SSF51445">
    <property type="entry name" value="(Trans)glycosidases"/>
    <property type="match status" value="1"/>
</dbReference>
<dbReference type="Gene3D" id="3.20.20.80">
    <property type="entry name" value="Glycosidases"/>
    <property type="match status" value="1"/>
</dbReference>
<dbReference type="GO" id="GO:0008061">
    <property type="term" value="F:chitin binding"/>
    <property type="evidence" value="ECO:0007669"/>
    <property type="project" value="TreeGrafter"/>
</dbReference>
<sequence>MLMSNSTFKKSFIESSIRLARLYGFQGLDIWWISPDIISLDMINIGVLLQEWRAAIVSEARNSNKSQLILTAMAYFSLNLGSGSYLMGSF</sequence>
<protein>
    <recommendedName>
        <fullName evidence="1">GH18 domain-containing protein</fullName>
    </recommendedName>
</protein>
<dbReference type="PANTHER" id="PTHR11177">
    <property type="entry name" value="CHITINASE"/>
    <property type="match status" value="1"/>
</dbReference>
<evidence type="ECO:0000259" key="1">
    <source>
        <dbReference type="PROSITE" id="PS51910"/>
    </source>
</evidence>
<organism evidence="2 3">
    <name type="scientific">Acer negundo</name>
    <name type="common">Box elder</name>
    <dbReference type="NCBI Taxonomy" id="4023"/>
    <lineage>
        <taxon>Eukaryota</taxon>
        <taxon>Viridiplantae</taxon>
        <taxon>Streptophyta</taxon>
        <taxon>Embryophyta</taxon>
        <taxon>Tracheophyta</taxon>
        <taxon>Spermatophyta</taxon>
        <taxon>Magnoliopsida</taxon>
        <taxon>eudicotyledons</taxon>
        <taxon>Gunneridae</taxon>
        <taxon>Pentapetalae</taxon>
        <taxon>rosids</taxon>
        <taxon>malvids</taxon>
        <taxon>Sapindales</taxon>
        <taxon>Sapindaceae</taxon>
        <taxon>Hippocastanoideae</taxon>
        <taxon>Acereae</taxon>
        <taxon>Acer</taxon>
    </lineage>
</organism>
<name>A0AAD5J4W0_ACENE</name>
<comment type="caution">
    <text evidence="2">The sequence shown here is derived from an EMBL/GenBank/DDBJ whole genome shotgun (WGS) entry which is preliminary data.</text>
</comment>
<dbReference type="AlphaFoldDB" id="A0AAD5J4W0"/>
<dbReference type="Proteomes" id="UP001064489">
    <property type="component" value="Chromosome 3"/>
</dbReference>
<dbReference type="PROSITE" id="PS51910">
    <property type="entry name" value="GH18_2"/>
    <property type="match status" value="1"/>
</dbReference>
<dbReference type="InterPro" id="IPR001223">
    <property type="entry name" value="Glyco_hydro18_cat"/>
</dbReference>
<dbReference type="PANTHER" id="PTHR11177:SF362">
    <property type="entry name" value="CLASS V CHITINASE-LIKE"/>
    <property type="match status" value="1"/>
</dbReference>
<gene>
    <name evidence="2" type="ORF">LWI28_009812</name>
</gene>
<reference evidence="2" key="2">
    <citation type="submission" date="2023-02" db="EMBL/GenBank/DDBJ databases">
        <authorList>
            <person name="Swenson N.G."/>
            <person name="Wegrzyn J.L."/>
            <person name="Mcevoy S.L."/>
        </authorList>
    </citation>
    <scope>NUCLEOTIDE SEQUENCE</scope>
    <source>
        <strain evidence="2">91603</strain>
        <tissue evidence="2">Leaf</tissue>
    </source>
</reference>
<evidence type="ECO:0000313" key="3">
    <source>
        <dbReference type="Proteomes" id="UP001064489"/>
    </source>
</evidence>
<evidence type="ECO:0000313" key="2">
    <source>
        <dbReference type="EMBL" id="KAI9185696.1"/>
    </source>
</evidence>
<dbReference type="GO" id="GO:0005576">
    <property type="term" value="C:extracellular region"/>
    <property type="evidence" value="ECO:0007669"/>
    <property type="project" value="TreeGrafter"/>
</dbReference>
<feature type="domain" description="GH18" evidence="1">
    <location>
        <begin position="1"/>
        <end position="90"/>
    </location>
</feature>
<proteinExistence type="predicted"/>
<accession>A0AAD5J4W0</accession>
<dbReference type="Pfam" id="PF00704">
    <property type="entry name" value="Glyco_hydro_18"/>
    <property type="match status" value="1"/>
</dbReference>
<keyword evidence="3" id="KW-1185">Reference proteome</keyword>